<protein>
    <recommendedName>
        <fullName evidence="3">CCDC144C-like coiled-coil domain-containing protein</fullName>
    </recommendedName>
</protein>
<feature type="compositionally biased region" description="Basic and acidic residues" evidence="2">
    <location>
        <begin position="184"/>
        <end position="198"/>
    </location>
</feature>
<evidence type="ECO:0000313" key="5">
    <source>
        <dbReference type="Proteomes" id="UP000335636"/>
    </source>
</evidence>
<dbReference type="InterPro" id="IPR050657">
    <property type="entry name" value="Ankyrin_repeat_domain"/>
</dbReference>
<dbReference type="PANTHER" id="PTHR24147">
    <property type="entry name" value="ANKYRIN REPEAT DOMAIN 36-RELATED"/>
    <property type="match status" value="1"/>
</dbReference>
<feature type="compositionally biased region" description="Polar residues" evidence="2">
    <location>
        <begin position="199"/>
        <end position="215"/>
    </location>
</feature>
<dbReference type="InterPro" id="IPR039497">
    <property type="entry name" value="CC144C-like_CC_dom"/>
</dbReference>
<feature type="domain" description="CCDC144C-like coiled-coil" evidence="3">
    <location>
        <begin position="51"/>
        <end position="361"/>
    </location>
</feature>
<accession>A0A5E4CH43</accession>
<comment type="caution">
    <text evidence="4">The sequence shown here is derived from an EMBL/GenBank/DDBJ whole genome shotgun (WGS) entry which is preliminary data.</text>
</comment>
<name>A0A5E4CH43_MARMO</name>
<evidence type="ECO:0000256" key="2">
    <source>
        <dbReference type="SAM" id="MobiDB-lite"/>
    </source>
</evidence>
<reference evidence="4" key="1">
    <citation type="submission" date="2019-04" db="EMBL/GenBank/DDBJ databases">
        <authorList>
            <person name="Alioto T."/>
            <person name="Alioto T."/>
        </authorList>
    </citation>
    <scope>NUCLEOTIDE SEQUENCE [LARGE SCALE GENOMIC DNA]</scope>
</reference>
<feature type="region of interest" description="Disordered" evidence="2">
    <location>
        <begin position="138"/>
        <end position="223"/>
    </location>
</feature>
<feature type="compositionally biased region" description="Basic and acidic residues" evidence="2">
    <location>
        <begin position="141"/>
        <end position="156"/>
    </location>
</feature>
<feature type="region of interest" description="Disordered" evidence="2">
    <location>
        <begin position="262"/>
        <end position="288"/>
    </location>
</feature>
<evidence type="ECO:0000259" key="3">
    <source>
        <dbReference type="Pfam" id="PF14915"/>
    </source>
</evidence>
<dbReference type="Pfam" id="PF14915">
    <property type="entry name" value="CCDC144C"/>
    <property type="match status" value="1"/>
</dbReference>
<proteinExistence type="predicted"/>
<keyword evidence="1" id="KW-0175">Coiled coil</keyword>
<gene>
    <name evidence="4" type="ORF">MONAX_5E015451</name>
</gene>
<dbReference type="EMBL" id="CABDUW010001390">
    <property type="protein sequence ID" value="VTJ81135.1"/>
    <property type="molecule type" value="Genomic_DNA"/>
</dbReference>
<evidence type="ECO:0000256" key="1">
    <source>
        <dbReference type="ARBA" id="ARBA00023054"/>
    </source>
</evidence>
<dbReference type="PANTHER" id="PTHR24147:SF53">
    <property type="entry name" value="ANKYRIN REPEAT DOMAIN 26"/>
    <property type="match status" value="1"/>
</dbReference>
<sequence>MMICYMKKNKNPLKEKEAEYNKEDQVRKQAEISVCTIDTELETERNHFNQVSPSDGTENKLLHNYHKKKDEVSMKRLGMDTVKYQNQEKKCFENTEILREKNTSLPWTQKLNEETHMEIFQDNEQLGIWKVESTLQNFTPESEKQSTERPETDVKSHPARSGPAPPHQGESPTPKRNLELAFQRGRDKDFSSQEKKNIDVSNLNISSEIPSQQVPKSEVKTSDLENELHQSRVMTLDTDQVNRHLKQRQCQLKEMEYRYQNEQRKRNEHLRKQEASKEKVSKLQRETPLHEDQLHDYQNKGENKINGLIIVQTQFYDVIKKLQARNDRCRLMLENKYLELINETNHLKDQLDQYGKEKAEEMDDLTPKTNNASSKHLRLRTNYECFMQNLFFYKKHTRSTRVERGQGVRWECDIEHQARWDLEEKQKQTQGAAPEITHQFRKTDFTSIRKQSKFHKI</sequence>
<dbReference type="Proteomes" id="UP000335636">
    <property type="component" value="Unassembled WGS sequence"/>
</dbReference>
<dbReference type="AlphaFoldDB" id="A0A5E4CH43"/>
<evidence type="ECO:0000313" key="4">
    <source>
        <dbReference type="EMBL" id="VTJ81135.1"/>
    </source>
</evidence>
<organism evidence="4 5">
    <name type="scientific">Marmota monax</name>
    <name type="common">Woodchuck</name>
    <dbReference type="NCBI Taxonomy" id="9995"/>
    <lineage>
        <taxon>Eukaryota</taxon>
        <taxon>Metazoa</taxon>
        <taxon>Chordata</taxon>
        <taxon>Craniata</taxon>
        <taxon>Vertebrata</taxon>
        <taxon>Euteleostomi</taxon>
        <taxon>Mammalia</taxon>
        <taxon>Eutheria</taxon>
        <taxon>Euarchontoglires</taxon>
        <taxon>Glires</taxon>
        <taxon>Rodentia</taxon>
        <taxon>Sciuromorpha</taxon>
        <taxon>Sciuridae</taxon>
        <taxon>Xerinae</taxon>
        <taxon>Marmotini</taxon>
        <taxon>Marmota</taxon>
    </lineage>
</organism>
<keyword evidence="5" id="KW-1185">Reference proteome</keyword>